<evidence type="ECO:0000256" key="2">
    <source>
        <dbReference type="ARBA" id="ARBA00007870"/>
    </source>
</evidence>
<dbReference type="EMBL" id="MOXD01000007">
    <property type="protein sequence ID" value="OMQ21853.1"/>
    <property type="molecule type" value="Genomic_DNA"/>
</dbReference>
<dbReference type="PANTHER" id="PTHR43765:SF2">
    <property type="entry name" value="2-DEHYDROPANTOATE 2-REDUCTASE"/>
    <property type="match status" value="1"/>
</dbReference>
<dbReference type="SUPFAM" id="SSF48179">
    <property type="entry name" value="6-phosphogluconate dehydrogenase C-terminal domain-like"/>
    <property type="match status" value="1"/>
</dbReference>
<evidence type="ECO:0000259" key="10">
    <source>
        <dbReference type="Pfam" id="PF02558"/>
    </source>
</evidence>
<dbReference type="InterPro" id="IPR003710">
    <property type="entry name" value="ApbA"/>
</dbReference>
<evidence type="ECO:0000256" key="9">
    <source>
        <dbReference type="ARBA" id="ARBA00048793"/>
    </source>
</evidence>
<evidence type="ECO:0000256" key="3">
    <source>
        <dbReference type="ARBA" id="ARBA00013014"/>
    </source>
</evidence>
<comment type="catalytic activity">
    <reaction evidence="9">
        <text>(R)-pantoate + NADP(+) = 2-dehydropantoate + NADPH + H(+)</text>
        <dbReference type="Rhea" id="RHEA:16233"/>
        <dbReference type="ChEBI" id="CHEBI:11561"/>
        <dbReference type="ChEBI" id="CHEBI:15378"/>
        <dbReference type="ChEBI" id="CHEBI:15980"/>
        <dbReference type="ChEBI" id="CHEBI:57783"/>
        <dbReference type="ChEBI" id="CHEBI:58349"/>
        <dbReference type="EC" id="1.1.1.169"/>
    </reaction>
</comment>
<dbReference type="GO" id="GO:0050661">
    <property type="term" value="F:NADP binding"/>
    <property type="evidence" value="ECO:0007669"/>
    <property type="project" value="TreeGrafter"/>
</dbReference>
<dbReference type="OrthoDB" id="6530772at2"/>
<name>A0A1S8CIN5_9GAMM</name>
<comment type="pathway">
    <text evidence="1">Cofactor biosynthesis; (R)-pantothenate biosynthesis; (R)-pantoate from 3-methyl-2-oxobutanoate: step 2/2.</text>
</comment>
<dbReference type="RefSeq" id="WP_076942864.1">
    <property type="nucleotide sequence ID" value="NZ_MOXD01000007.1"/>
</dbReference>
<dbReference type="InterPro" id="IPR008927">
    <property type="entry name" value="6-PGluconate_DH-like_C_sf"/>
</dbReference>
<feature type="domain" description="Ketopantoate reductase C-terminal" evidence="11">
    <location>
        <begin position="207"/>
        <end position="331"/>
    </location>
</feature>
<feature type="domain" description="Ketopantoate reductase N-terminal" evidence="10">
    <location>
        <begin position="6"/>
        <end position="163"/>
    </location>
</feature>
<dbReference type="InterPro" id="IPR013332">
    <property type="entry name" value="KPR_N"/>
</dbReference>
<evidence type="ECO:0000256" key="8">
    <source>
        <dbReference type="ARBA" id="ARBA00032024"/>
    </source>
</evidence>
<dbReference type="PANTHER" id="PTHR43765">
    <property type="entry name" value="2-DEHYDROPANTOATE 2-REDUCTASE-RELATED"/>
    <property type="match status" value="1"/>
</dbReference>
<dbReference type="UniPathway" id="UPA00028">
    <property type="reaction ID" value="UER00004"/>
</dbReference>
<gene>
    <name evidence="12" type="ORF">BMI79_14190</name>
</gene>
<evidence type="ECO:0000259" key="11">
    <source>
        <dbReference type="Pfam" id="PF08546"/>
    </source>
</evidence>
<dbReference type="InterPro" id="IPR013752">
    <property type="entry name" value="KPA_reductase"/>
</dbReference>
<proteinExistence type="inferred from homology"/>
<protein>
    <recommendedName>
        <fullName evidence="4">2-dehydropantoate 2-reductase</fullName>
        <ecNumber evidence="3">1.1.1.169</ecNumber>
    </recommendedName>
    <alternativeName>
        <fullName evidence="8">Ketopantoate reductase</fullName>
    </alternativeName>
</protein>
<keyword evidence="7" id="KW-0560">Oxidoreductase</keyword>
<dbReference type="SUPFAM" id="SSF51735">
    <property type="entry name" value="NAD(P)-binding Rossmann-fold domains"/>
    <property type="match status" value="1"/>
</dbReference>
<dbReference type="NCBIfam" id="TIGR00745">
    <property type="entry name" value="apbA_panE"/>
    <property type="match status" value="1"/>
</dbReference>
<dbReference type="GO" id="GO:0008677">
    <property type="term" value="F:2-dehydropantoate 2-reductase activity"/>
    <property type="evidence" value="ECO:0007669"/>
    <property type="project" value="UniProtKB-EC"/>
</dbReference>
<dbReference type="InterPro" id="IPR036291">
    <property type="entry name" value="NAD(P)-bd_dom_sf"/>
</dbReference>
<evidence type="ECO:0000313" key="12">
    <source>
        <dbReference type="EMBL" id="OMQ21853.1"/>
    </source>
</evidence>
<dbReference type="AlphaFoldDB" id="A0A1S8CIN5"/>
<dbReference type="STRING" id="2034155.BMI79_14190"/>
<evidence type="ECO:0000313" key="13">
    <source>
        <dbReference type="Proteomes" id="UP000216021"/>
    </source>
</evidence>
<dbReference type="Proteomes" id="UP000216021">
    <property type="component" value="Unassembled WGS sequence"/>
</dbReference>
<dbReference type="GO" id="GO:0005737">
    <property type="term" value="C:cytoplasm"/>
    <property type="evidence" value="ECO:0007669"/>
    <property type="project" value="TreeGrafter"/>
</dbReference>
<sequence length="358" mass="38223">MNPSPILVWGAGAMGGTLAAYWIRAGLDVLLVDNNPAHVAAINQQGLRISGPIEEFVVPARAVLPEQLGSPSAAGNASPQQYQRIFLCTKAQHTEAACRSLAPHLAEHGEVISVQNGLNELIIANIVGESRTIGCFINFGADILEPGHIHYAGRGAVVIGELQGALTPRLADILHLMQRFEPNALQTEHIFSYLWGKLGYGALLFGTALTNASIVDVLAHPDYRNVLIAIGKEVCAVAAAANIPLEGFNGFHPPAFSAQATTEQSHASMDAMVAFNQRSAKTHSGIWRDLAIHKRKTEVDQQLGVIVQEAERLGIATPLLQAVISGIHQIEQGTPLSWANLDRVAALVPPVAHYGSKE</sequence>
<dbReference type="Pfam" id="PF02558">
    <property type="entry name" value="ApbA"/>
    <property type="match status" value="1"/>
</dbReference>
<evidence type="ECO:0000256" key="5">
    <source>
        <dbReference type="ARBA" id="ARBA00022655"/>
    </source>
</evidence>
<keyword evidence="6" id="KW-0521">NADP</keyword>
<evidence type="ECO:0000256" key="7">
    <source>
        <dbReference type="ARBA" id="ARBA00023002"/>
    </source>
</evidence>
<evidence type="ECO:0000256" key="4">
    <source>
        <dbReference type="ARBA" id="ARBA00019465"/>
    </source>
</evidence>
<evidence type="ECO:0000256" key="6">
    <source>
        <dbReference type="ARBA" id="ARBA00022857"/>
    </source>
</evidence>
<keyword evidence="13" id="KW-1185">Reference proteome</keyword>
<dbReference type="GO" id="GO:0015940">
    <property type="term" value="P:pantothenate biosynthetic process"/>
    <property type="evidence" value="ECO:0007669"/>
    <property type="project" value="UniProtKB-UniPathway"/>
</dbReference>
<organism evidence="12 13">
    <name type="scientific">Serratia oryzae</name>
    <dbReference type="NCBI Taxonomy" id="2034155"/>
    <lineage>
        <taxon>Bacteria</taxon>
        <taxon>Pseudomonadati</taxon>
        <taxon>Pseudomonadota</taxon>
        <taxon>Gammaproteobacteria</taxon>
        <taxon>Enterobacterales</taxon>
        <taxon>Yersiniaceae</taxon>
        <taxon>Serratia</taxon>
    </lineage>
</organism>
<dbReference type="EC" id="1.1.1.169" evidence="3"/>
<comment type="similarity">
    <text evidence="2">Belongs to the ketopantoate reductase family.</text>
</comment>
<evidence type="ECO:0000256" key="1">
    <source>
        <dbReference type="ARBA" id="ARBA00004994"/>
    </source>
</evidence>
<reference evidence="12 13" key="1">
    <citation type="submission" date="2016-11" db="EMBL/GenBank/DDBJ databases">
        <title>Rahnella oryzae sp. nov., isolated from rice root.</title>
        <authorList>
            <person name="Zhang X.-X."/>
            <person name="Zhang J."/>
        </authorList>
    </citation>
    <scope>NUCLEOTIDE SEQUENCE [LARGE SCALE GENOMIC DNA]</scope>
    <source>
        <strain evidence="12 13">J11-6</strain>
    </source>
</reference>
<keyword evidence="5" id="KW-0566">Pantothenate biosynthesis</keyword>
<dbReference type="InterPro" id="IPR050838">
    <property type="entry name" value="Ketopantoate_reductase"/>
</dbReference>
<dbReference type="InterPro" id="IPR013328">
    <property type="entry name" value="6PGD_dom2"/>
</dbReference>
<dbReference type="Pfam" id="PF08546">
    <property type="entry name" value="ApbA_C"/>
    <property type="match status" value="1"/>
</dbReference>
<dbReference type="Gene3D" id="3.40.50.720">
    <property type="entry name" value="NAD(P)-binding Rossmann-like Domain"/>
    <property type="match status" value="1"/>
</dbReference>
<dbReference type="Gene3D" id="1.10.1040.10">
    <property type="entry name" value="N-(1-d-carboxylethyl)-l-norvaline Dehydrogenase, domain 2"/>
    <property type="match status" value="1"/>
</dbReference>
<comment type="caution">
    <text evidence="12">The sequence shown here is derived from an EMBL/GenBank/DDBJ whole genome shotgun (WGS) entry which is preliminary data.</text>
</comment>
<accession>A0A1S8CIN5</accession>